<evidence type="ECO:0000313" key="15">
    <source>
        <dbReference type="Proteomes" id="UP000243359"/>
    </source>
</evidence>
<keyword evidence="4 13" id="KW-1003">Cell membrane</keyword>
<feature type="transmembrane region" description="Helical" evidence="13">
    <location>
        <begin position="28"/>
        <end position="46"/>
    </location>
</feature>
<feature type="transmembrane region" description="Helical" evidence="13">
    <location>
        <begin position="93"/>
        <end position="112"/>
    </location>
</feature>
<name>A0A1H1YX82_9PSED</name>
<dbReference type="EC" id="7.1.1.-" evidence="13"/>
<evidence type="ECO:0000313" key="14">
    <source>
        <dbReference type="EMBL" id="SDT26008.1"/>
    </source>
</evidence>
<comment type="similarity">
    <text evidence="2 13">Belongs to the complex I subunit 6 family.</text>
</comment>
<proteinExistence type="inferred from homology"/>
<dbReference type="GO" id="GO:0005886">
    <property type="term" value="C:plasma membrane"/>
    <property type="evidence" value="ECO:0007669"/>
    <property type="project" value="UniProtKB-SubCell"/>
</dbReference>
<evidence type="ECO:0000256" key="2">
    <source>
        <dbReference type="ARBA" id="ARBA00005698"/>
    </source>
</evidence>
<dbReference type="Gene3D" id="1.20.120.1200">
    <property type="entry name" value="NADH-ubiquinone/plastoquinone oxidoreductase chain 6, subunit NuoJ"/>
    <property type="match status" value="1"/>
</dbReference>
<comment type="function">
    <text evidence="13">NDH-1 shuttles electrons from NADH, via FMN and iron-sulfur (Fe-S) centers, to quinones in the respiratory chain. Couples the redox reaction to proton translocation (for every two electrons transferred, four hydrogen ions are translocated across the cytoplasmic membrane), and thus conserves the redox energy in a proton gradient.</text>
</comment>
<dbReference type="FunFam" id="1.20.120.1200:FF:000001">
    <property type="entry name" value="NADH-quinone oxidoreductase subunit J"/>
    <property type="match status" value="1"/>
</dbReference>
<evidence type="ECO:0000256" key="3">
    <source>
        <dbReference type="ARBA" id="ARBA00019907"/>
    </source>
</evidence>
<evidence type="ECO:0000256" key="7">
    <source>
        <dbReference type="ARBA" id="ARBA00022967"/>
    </source>
</evidence>
<evidence type="ECO:0000256" key="4">
    <source>
        <dbReference type="ARBA" id="ARBA00022475"/>
    </source>
</evidence>
<evidence type="ECO:0000256" key="1">
    <source>
        <dbReference type="ARBA" id="ARBA00004651"/>
    </source>
</evidence>
<keyword evidence="10 13" id="KW-0472">Membrane</keyword>
<evidence type="ECO:0000256" key="8">
    <source>
        <dbReference type="ARBA" id="ARBA00022989"/>
    </source>
</evidence>
<dbReference type="EMBL" id="LT629751">
    <property type="protein sequence ID" value="SDT26008.1"/>
    <property type="molecule type" value="Genomic_DNA"/>
</dbReference>
<keyword evidence="9 13" id="KW-0520">NAD</keyword>
<evidence type="ECO:0000256" key="12">
    <source>
        <dbReference type="ARBA" id="ARBA00047712"/>
    </source>
</evidence>
<reference evidence="15" key="1">
    <citation type="submission" date="2016-10" db="EMBL/GenBank/DDBJ databases">
        <authorList>
            <person name="Varghese N."/>
            <person name="Submissions S."/>
        </authorList>
    </citation>
    <scope>NUCLEOTIDE SEQUENCE [LARGE SCALE GENOMIC DNA]</scope>
    <source>
        <strain evidence="15">KCTC 32247</strain>
    </source>
</reference>
<gene>
    <name evidence="14" type="ORF">SAMN05216221_3974</name>
</gene>
<feature type="transmembrane region" description="Helical" evidence="13">
    <location>
        <begin position="139"/>
        <end position="160"/>
    </location>
</feature>
<dbReference type="PANTHER" id="PTHR33269:SF17">
    <property type="entry name" value="NADH-UBIQUINONE OXIDOREDUCTASE CHAIN 6"/>
    <property type="match status" value="1"/>
</dbReference>
<keyword evidence="7" id="KW-1278">Translocase</keyword>
<dbReference type="PANTHER" id="PTHR33269">
    <property type="entry name" value="NADH-UBIQUINONE OXIDOREDUCTASE CHAIN 6"/>
    <property type="match status" value="1"/>
</dbReference>
<dbReference type="NCBIfam" id="NF005162">
    <property type="entry name" value="PRK06638.1-1"/>
    <property type="match status" value="1"/>
</dbReference>
<keyword evidence="5 13" id="KW-0812">Transmembrane</keyword>
<evidence type="ECO:0000256" key="11">
    <source>
        <dbReference type="ARBA" id="ARBA00025811"/>
    </source>
</evidence>
<evidence type="ECO:0000256" key="13">
    <source>
        <dbReference type="RuleBase" id="RU004429"/>
    </source>
</evidence>
<evidence type="ECO:0000256" key="5">
    <source>
        <dbReference type="ARBA" id="ARBA00022692"/>
    </source>
</evidence>
<dbReference type="STRING" id="1392877.SAMN05216221_3974"/>
<dbReference type="InterPro" id="IPR001457">
    <property type="entry name" value="NADH_UbQ/plastoQ_OxRdtase_su6"/>
</dbReference>
<dbReference type="Proteomes" id="UP000243359">
    <property type="component" value="Chromosome I"/>
</dbReference>
<evidence type="ECO:0000256" key="9">
    <source>
        <dbReference type="ARBA" id="ARBA00023027"/>
    </source>
</evidence>
<dbReference type="GO" id="GO:0008137">
    <property type="term" value="F:NADH dehydrogenase (ubiquinone) activity"/>
    <property type="evidence" value="ECO:0007669"/>
    <property type="project" value="UniProtKB-UniRule"/>
</dbReference>
<dbReference type="InterPro" id="IPR042106">
    <property type="entry name" value="Nuo/plastoQ_OxRdtase_6_NuoJ"/>
</dbReference>
<dbReference type="GO" id="GO:0048038">
    <property type="term" value="F:quinone binding"/>
    <property type="evidence" value="ECO:0007669"/>
    <property type="project" value="UniProtKB-UniRule"/>
</dbReference>
<keyword evidence="6 13" id="KW-0874">Quinone</keyword>
<feature type="transmembrane region" description="Helical" evidence="13">
    <location>
        <begin position="53"/>
        <end position="73"/>
    </location>
</feature>
<dbReference type="AlphaFoldDB" id="A0A1H1YX82"/>
<comment type="subunit">
    <text evidence="11">Composed of 13 different subunits. Subunits NuoA, H, J, K, L, M, N constitute the membrane sector of the complex.</text>
</comment>
<comment type="caution">
    <text evidence="13">Lacks conserved residue(s) required for the propagation of feature annotation.</text>
</comment>
<organism evidence="14 15">
    <name type="scientific">Pseudomonas oryzae</name>
    <dbReference type="NCBI Taxonomy" id="1392877"/>
    <lineage>
        <taxon>Bacteria</taxon>
        <taxon>Pseudomonadati</taxon>
        <taxon>Pseudomonadota</taxon>
        <taxon>Gammaproteobacteria</taxon>
        <taxon>Pseudomonadales</taxon>
        <taxon>Pseudomonadaceae</taxon>
        <taxon>Pseudomonas</taxon>
    </lineage>
</organism>
<comment type="subcellular location">
    <subcellularLocation>
        <location evidence="1 13">Cell membrane</location>
        <topology evidence="1 13">Multi-pass membrane protein</topology>
    </subcellularLocation>
</comment>
<evidence type="ECO:0000256" key="6">
    <source>
        <dbReference type="ARBA" id="ARBA00022719"/>
    </source>
</evidence>
<protein>
    <recommendedName>
        <fullName evidence="3 13">NADH-quinone oxidoreductase subunit J</fullName>
        <ecNumber evidence="13">7.1.1.-</ecNumber>
    </recommendedName>
</protein>
<dbReference type="RefSeq" id="WP_090351591.1">
    <property type="nucleotide sequence ID" value="NZ_LT629751.1"/>
</dbReference>
<keyword evidence="15" id="KW-1185">Reference proteome</keyword>
<keyword evidence="8 13" id="KW-1133">Transmembrane helix</keyword>
<comment type="catalytic activity">
    <reaction evidence="12 13">
        <text>a quinone + NADH + 5 H(+)(in) = a quinol + NAD(+) + 4 H(+)(out)</text>
        <dbReference type="Rhea" id="RHEA:57888"/>
        <dbReference type="ChEBI" id="CHEBI:15378"/>
        <dbReference type="ChEBI" id="CHEBI:24646"/>
        <dbReference type="ChEBI" id="CHEBI:57540"/>
        <dbReference type="ChEBI" id="CHEBI:57945"/>
        <dbReference type="ChEBI" id="CHEBI:132124"/>
    </reaction>
</comment>
<sequence>MEFAFYFAAGVAVASTLRVITHTNPVHALLYLVVSLLAVSMTFFALGAPFAGVLEIIVYAGAIMVLFVFVVMMLNLGPATAEQERAWLKPGLWVGPGLLSGALLALLLWVLLGSTHSAAGIGLTTVDAKAVGAHLYGPYLLAVELASMLLLAALVAAYHLGRHDAKEPTA</sequence>
<dbReference type="Pfam" id="PF00499">
    <property type="entry name" value="Oxidored_q3"/>
    <property type="match status" value="1"/>
</dbReference>
<evidence type="ECO:0000256" key="10">
    <source>
        <dbReference type="ARBA" id="ARBA00023136"/>
    </source>
</evidence>
<accession>A0A1H1YX82</accession>